<evidence type="ECO:0000256" key="1">
    <source>
        <dbReference type="SAM" id="MobiDB-lite"/>
    </source>
</evidence>
<dbReference type="Proteomes" id="UP000683360">
    <property type="component" value="Unassembled WGS sequence"/>
</dbReference>
<dbReference type="AlphaFoldDB" id="A0A8S3T596"/>
<dbReference type="PROSITE" id="PS51034">
    <property type="entry name" value="ZP_2"/>
    <property type="match status" value="1"/>
</dbReference>
<dbReference type="EMBL" id="CAJPWZ010001856">
    <property type="protein sequence ID" value="CAG2225732.1"/>
    <property type="molecule type" value="Genomic_DNA"/>
</dbReference>
<feature type="domain" description="ZP" evidence="3">
    <location>
        <begin position="31"/>
        <end position="279"/>
    </location>
</feature>
<keyword evidence="2" id="KW-0472">Membrane</keyword>
<comment type="caution">
    <text evidence="4">The sequence shown here is derived from an EMBL/GenBank/DDBJ whole genome shotgun (WGS) entry which is preliminary data.</text>
</comment>
<gene>
    <name evidence="4" type="ORF">MEDL_38786</name>
</gene>
<feature type="compositionally biased region" description="Basic and acidic residues" evidence="1">
    <location>
        <begin position="345"/>
        <end position="366"/>
    </location>
</feature>
<dbReference type="InterPro" id="IPR057371">
    <property type="entry name" value="VERL_C"/>
</dbReference>
<evidence type="ECO:0000259" key="3">
    <source>
        <dbReference type="PROSITE" id="PS51034"/>
    </source>
</evidence>
<feature type="transmembrane region" description="Helical" evidence="2">
    <location>
        <begin position="382"/>
        <end position="404"/>
    </location>
</feature>
<sequence length="430" mass="47572">MTDEVIVETSWFSFQIADGQEDEYYINVEAKCPESILNPPAVITVTADLPSSKPFAVCANGEFLFTMDNFGSYSLPVVFETNATLTCAFYQKSLAADVYSVSVYIPLSERVITIDIPEKIVTCIYDPIGDKETSVQQLEESKVPVKQIEQHLAETSQSTINICVADLNNNCITGNILIGKIVKLKAVLVGNSSDEQGFQALSCSATGTSYKYPILTAGCGQGSLFKSDAGFITTGKVALSPVFEMFRTAGGNTMKYDCSFVVCRTPCDGSSCKSKSTRKKRDTYAVREPHYSETIYIPKDKVLEAKPYLDGDTLQALEIQALEQQDGYIKDKLPGNPDNGHLIKKGNEEPAFKEDERVPEQNDGRRPTKKILSEESIWSKEIIVILMLAFLIMLFMAITVKVLLGLNRSMVYVQNEIARKETLPQLKLIS</sequence>
<keyword evidence="2" id="KW-0812">Transmembrane</keyword>
<evidence type="ECO:0000313" key="5">
    <source>
        <dbReference type="Proteomes" id="UP000683360"/>
    </source>
</evidence>
<protein>
    <recommendedName>
        <fullName evidence="3">ZP domain-containing protein</fullName>
    </recommendedName>
</protein>
<dbReference type="OrthoDB" id="6099538at2759"/>
<evidence type="ECO:0000313" key="4">
    <source>
        <dbReference type="EMBL" id="CAG2225732.1"/>
    </source>
</evidence>
<name>A0A8S3T596_MYTED</name>
<keyword evidence="2" id="KW-1133">Transmembrane helix</keyword>
<keyword evidence="5" id="KW-1185">Reference proteome</keyword>
<accession>A0A8S3T596</accession>
<proteinExistence type="predicted"/>
<dbReference type="Pfam" id="PF25272">
    <property type="entry name" value="VERL_C"/>
    <property type="match status" value="1"/>
</dbReference>
<dbReference type="InterPro" id="IPR001507">
    <property type="entry name" value="ZP_dom"/>
</dbReference>
<evidence type="ECO:0000256" key="2">
    <source>
        <dbReference type="SAM" id="Phobius"/>
    </source>
</evidence>
<organism evidence="4 5">
    <name type="scientific">Mytilus edulis</name>
    <name type="common">Blue mussel</name>
    <dbReference type="NCBI Taxonomy" id="6550"/>
    <lineage>
        <taxon>Eukaryota</taxon>
        <taxon>Metazoa</taxon>
        <taxon>Spiralia</taxon>
        <taxon>Lophotrochozoa</taxon>
        <taxon>Mollusca</taxon>
        <taxon>Bivalvia</taxon>
        <taxon>Autobranchia</taxon>
        <taxon>Pteriomorphia</taxon>
        <taxon>Mytilida</taxon>
        <taxon>Mytiloidea</taxon>
        <taxon>Mytilidae</taxon>
        <taxon>Mytilinae</taxon>
        <taxon>Mytilus</taxon>
    </lineage>
</organism>
<feature type="region of interest" description="Disordered" evidence="1">
    <location>
        <begin position="342"/>
        <end position="366"/>
    </location>
</feature>
<reference evidence="4" key="1">
    <citation type="submission" date="2021-03" db="EMBL/GenBank/DDBJ databases">
        <authorList>
            <person name="Bekaert M."/>
        </authorList>
    </citation>
    <scope>NUCLEOTIDE SEQUENCE</scope>
</reference>